<evidence type="ECO:0000313" key="5">
    <source>
        <dbReference type="Proteomes" id="UP000562045"/>
    </source>
</evidence>
<comment type="similarity">
    <text evidence="1">Belongs to the leucine-binding protein family.</text>
</comment>
<dbReference type="EMBL" id="JACBZM010000001">
    <property type="protein sequence ID" value="NYI45008.1"/>
    <property type="molecule type" value="Genomic_DNA"/>
</dbReference>
<dbReference type="Proteomes" id="UP000562045">
    <property type="component" value="Unassembled WGS sequence"/>
</dbReference>
<dbReference type="PANTHER" id="PTHR47628:SF1">
    <property type="entry name" value="ALIPHATIC AMIDASE EXPRESSION-REGULATING PROTEIN"/>
    <property type="match status" value="1"/>
</dbReference>
<dbReference type="InterPro" id="IPR028081">
    <property type="entry name" value="Leu-bd"/>
</dbReference>
<accession>A0A7Y9ZIL3</accession>
<dbReference type="CDD" id="cd06331">
    <property type="entry name" value="PBP1_AmiC-like"/>
    <property type="match status" value="1"/>
</dbReference>
<evidence type="ECO:0000256" key="1">
    <source>
        <dbReference type="ARBA" id="ARBA00010062"/>
    </source>
</evidence>
<dbReference type="Gene3D" id="3.40.50.2300">
    <property type="match status" value="2"/>
</dbReference>
<protein>
    <submittedName>
        <fullName evidence="4">Branched-chain amino acid transport system substrate-binding protein</fullName>
    </submittedName>
</protein>
<dbReference type="Pfam" id="PF13458">
    <property type="entry name" value="Peripla_BP_6"/>
    <property type="match status" value="1"/>
</dbReference>
<reference evidence="4 5" key="1">
    <citation type="submission" date="2020-07" db="EMBL/GenBank/DDBJ databases">
        <title>Sequencing the genomes of 1000 actinobacteria strains.</title>
        <authorList>
            <person name="Klenk H.-P."/>
        </authorList>
    </citation>
    <scope>NUCLEOTIDE SEQUENCE [LARGE SCALE GENOMIC DNA]</scope>
    <source>
        <strain evidence="4 5">DSM 15131</strain>
    </source>
</reference>
<dbReference type="SUPFAM" id="SSF53822">
    <property type="entry name" value="Periplasmic binding protein-like I"/>
    <property type="match status" value="1"/>
</dbReference>
<gene>
    <name evidence="4" type="ORF">BJ993_002088</name>
</gene>
<dbReference type="InterPro" id="IPR028082">
    <property type="entry name" value="Peripla_BP_I"/>
</dbReference>
<name>A0A7Y9ZIL3_9ACTN</name>
<dbReference type="PANTHER" id="PTHR47628">
    <property type="match status" value="1"/>
</dbReference>
<proteinExistence type="inferred from homology"/>
<evidence type="ECO:0000256" key="2">
    <source>
        <dbReference type="ARBA" id="ARBA00022729"/>
    </source>
</evidence>
<evidence type="ECO:0000313" key="4">
    <source>
        <dbReference type="EMBL" id="NYI45008.1"/>
    </source>
</evidence>
<organism evidence="4 5">
    <name type="scientific">Nocardioides aromaticivorans</name>
    <dbReference type="NCBI Taxonomy" id="200618"/>
    <lineage>
        <taxon>Bacteria</taxon>
        <taxon>Bacillati</taxon>
        <taxon>Actinomycetota</taxon>
        <taxon>Actinomycetes</taxon>
        <taxon>Propionibacteriales</taxon>
        <taxon>Nocardioidaceae</taxon>
        <taxon>Nocardioides</taxon>
    </lineage>
</organism>
<dbReference type="AlphaFoldDB" id="A0A7Y9ZIL3"/>
<comment type="caution">
    <text evidence="4">The sequence shown here is derived from an EMBL/GenBank/DDBJ whole genome shotgun (WGS) entry which is preliminary data.</text>
</comment>
<feature type="domain" description="Leucine-binding protein" evidence="3">
    <location>
        <begin position="133"/>
        <end position="469"/>
    </location>
</feature>
<sequence length="475" mass="51142">MGEVLITATRELRHSPFEVFNLFGSGCGGSWLFDARCDVVRTGVPVGIRLPSDGLSTGSVDILGRFGRVVPGRLVEIVHDQPWSGRLKILIRPGPDGGSLVSVTGDVDQKGMDWLLRRRGWPMPSHVDAGVHRIGLLTSKSGPGAVFSVASEYMAELAVEEINADGGLDGRPVELVVGDDETNADQAAREARRLIAAGCRSIVASVTSASFGSAVDALSGTGRPVIHSLLNEGGAGAGDVLRWGERPFDQVRAAASTVMNSAAGKRWYMIGNDYRWAHGAHLAGERALAEVGATIVGNQFVPLGTEDFESTLAGIERSGADCVLSTLVGADEVAFERQTWDQGFRSRWQTLSLVMEESARERIGDQASQGIWTALGYFEALDTPENIELVGRYRSRYGELAPPLSSLSESVYEAIVLYASAVRQSRGDESTVTNMLRRSRGRMPRGAVRSEGPHRMRQDLYVARAESGGFRIQNG</sequence>
<evidence type="ECO:0000259" key="3">
    <source>
        <dbReference type="Pfam" id="PF13458"/>
    </source>
</evidence>
<keyword evidence="2" id="KW-0732">Signal</keyword>